<feature type="compositionally biased region" description="Basic and acidic residues" evidence="1">
    <location>
        <begin position="174"/>
        <end position="185"/>
    </location>
</feature>
<proteinExistence type="predicted"/>
<feature type="compositionally biased region" description="Basic and acidic residues" evidence="1">
    <location>
        <begin position="41"/>
        <end position="50"/>
    </location>
</feature>
<comment type="caution">
    <text evidence="2">The sequence shown here is derived from an EMBL/GenBank/DDBJ whole genome shotgun (WGS) entry which is preliminary data.</text>
</comment>
<feature type="region of interest" description="Disordered" evidence="1">
    <location>
        <begin position="144"/>
        <end position="201"/>
    </location>
</feature>
<evidence type="ECO:0000256" key="1">
    <source>
        <dbReference type="SAM" id="MobiDB-lite"/>
    </source>
</evidence>
<sequence>MHRRHLALRQGAQEQYQRHDTADADRQQPEQIVIRHHQRLALDRAAERPQRRGGIAQRPPRRGKVGLQVDRVGVQRLVDPARMQIAALVLQRRDARERERSSDVARCAEQPGGIACLRWLDRRDRRLVEEYEAQDRADPAQQLRIGEGAAHRVRRQRRVEVAAHRHQQQAGRHRQPDVEMPDHDRHQRHHQQAGDAAQQHDLARLQRVIIRDRREELRDDVAAAVEHHPEHQAHRRDAAELAVKQQAQLYHRVLGDELTCNQHDEAEHGQRGQLDDERRLKPLFALPLFQHDREAAEPERQAGDTEPVGLQQLLQMRLLMRQTDEQQHEQHRTDRHVEEEGVMPADVFRQIAADQRPEYGAQNGGDAKQGGADRLLRSRQTGRDDRHRGGDQRAASDALPGAADDHHAERRRQAAHHRKAGEQDRRDQQESAQAQHPFQPGGERNDDDLGDEVGCGDPRALGPARTDLALNDGERRIDDRDVERRHQRAEAARRHRQPRAEECAGQSW</sequence>
<dbReference type="AlphaFoldDB" id="A0A2A2KKN5"/>
<dbReference type="EMBL" id="LIAE01008320">
    <property type="protein sequence ID" value="PAV74521.1"/>
    <property type="molecule type" value="Genomic_DNA"/>
</dbReference>
<dbReference type="Proteomes" id="UP000218231">
    <property type="component" value="Unassembled WGS sequence"/>
</dbReference>
<feature type="region of interest" description="Disordered" evidence="1">
    <location>
        <begin position="1"/>
        <end position="29"/>
    </location>
</feature>
<evidence type="ECO:0000313" key="2">
    <source>
        <dbReference type="EMBL" id="PAV74521.1"/>
    </source>
</evidence>
<feature type="region of interest" description="Disordered" evidence="1">
    <location>
        <begin position="323"/>
        <end position="343"/>
    </location>
</feature>
<gene>
    <name evidence="2" type="ORF">WR25_21605</name>
</gene>
<evidence type="ECO:0000313" key="3">
    <source>
        <dbReference type="Proteomes" id="UP000218231"/>
    </source>
</evidence>
<name>A0A2A2KKN5_9BILA</name>
<keyword evidence="3" id="KW-1185">Reference proteome</keyword>
<feature type="region of interest" description="Disordered" evidence="1">
    <location>
        <begin position="379"/>
        <end position="508"/>
    </location>
</feature>
<feature type="compositionally biased region" description="Basic and acidic residues" evidence="1">
    <location>
        <begin position="420"/>
        <end position="429"/>
    </location>
</feature>
<reference evidence="2 3" key="1">
    <citation type="journal article" date="2017" name="Curr. Biol.">
        <title>Genome architecture and evolution of a unichromosomal asexual nematode.</title>
        <authorList>
            <person name="Fradin H."/>
            <person name="Zegar C."/>
            <person name="Gutwein M."/>
            <person name="Lucas J."/>
            <person name="Kovtun M."/>
            <person name="Corcoran D."/>
            <person name="Baugh L.R."/>
            <person name="Kiontke K."/>
            <person name="Gunsalus K."/>
            <person name="Fitch D.H."/>
            <person name="Piano F."/>
        </authorList>
    </citation>
    <scope>NUCLEOTIDE SEQUENCE [LARGE SCALE GENOMIC DNA]</scope>
    <source>
        <strain evidence="2">PF1309</strain>
    </source>
</reference>
<feature type="compositionally biased region" description="Basic and acidic residues" evidence="1">
    <location>
        <begin position="403"/>
        <end position="412"/>
    </location>
</feature>
<feature type="compositionally biased region" description="Basic and acidic residues" evidence="1">
    <location>
        <begin position="381"/>
        <end position="391"/>
    </location>
</feature>
<feature type="compositionally biased region" description="Basic and acidic residues" evidence="1">
    <location>
        <begin position="472"/>
        <end position="502"/>
    </location>
</feature>
<protein>
    <submittedName>
        <fullName evidence="2">Uncharacterized protein</fullName>
    </submittedName>
</protein>
<accession>A0A2A2KKN5</accession>
<feature type="compositionally biased region" description="Basic and acidic residues" evidence="1">
    <location>
        <begin position="323"/>
        <end position="339"/>
    </location>
</feature>
<organism evidence="2 3">
    <name type="scientific">Diploscapter pachys</name>
    <dbReference type="NCBI Taxonomy" id="2018661"/>
    <lineage>
        <taxon>Eukaryota</taxon>
        <taxon>Metazoa</taxon>
        <taxon>Ecdysozoa</taxon>
        <taxon>Nematoda</taxon>
        <taxon>Chromadorea</taxon>
        <taxon>Rhabditida</taxon>
        <taxon>Rhabditina</taxon>
        <taxon>Rhabditomorpha</taxon>
        <taxon>Rhabditoidea</taxon>
        <taxon>Rhabditidae</taxon>
        <taxon>Diploscapter</taxon>
    </lineage>
</organism>
<feature type="region of interest" description="Disordered" evidence="1">
    <location>
        <begin position="41"/>
        <end position="64"/>
    </location>
</feature>
<feature type="compositionally biased region" description="Basic and acidic residues" evidence="1">
    <location>
        <begin position="16"/>
        <end position="28"/>
    </location>
</feature>
<feature type="compositionally biased region" description="Basic residues" evidence="1">
    <location>
        <begin position="164"/>
        <end position="173"/>
    </location>
</feature>